<evidence type="ECO:0000256" key="1">
    <source>
        <dbReference type="ARBA" id="ARBA00004141"/>
    </source>
</evidence>
<evidence type="ECO:0000256" key="4">
    <source>
        <dbReference type="ARBA" id="ARBA00023136"/>
    </source>
</evidence>
<dbReference type="InParanoid" id="A0A0C3HAX2"/>
<gene>
    <name evidence="6" type="ORF">OIDMADRAFT_51212</name>
</gene>
<protein>
    <submittedName>
        <fullName evidence="6">Uncharacterized protein</fullName>
    </submittedName>
</protein>
<keyword evidence="7" id="KW-1185">Reference proteome</keyword>
<dbReference type="AlphaFoldDB" id="A0A0C3HAX2"/>
<reference evidence="6 7" key="1">
    <citation type="submission" date="2014-04" db="EMBL/GenBank/DDBJ databases">
        <authorList>
            <consortium name="DOE Joint Genome Institute"/>
            <person name="Kuo A."/>
            <person name="Martino E."/>
            <person name="Perotto S."/>
            <person name="Kohler A."/>
            <person name="Nagy L.G."/>
            <person name="Floudas D."/>
            <person name="Copeland A."/>
            <person name="Barry K.W."/>
            <person name="Cichocki N."/>
            <person name="Veneault-Fourrey C."/>
            <person name="LaButti K."/>
            <person name="Lindquist E.A."/>
            <person name="Lipzen A."/>
            <person name="Lundell T."/>
            <person name="Morin E."/>
            <person name="Murat C."/>
            <person name="Sun H."/>
            <person name="Tunlid A."/>
            <person name="Henrissat B."/>
            <person name="Grigoriev I.V."/>
            <person name="Hibbett D.S."/>
            <person name="Martin F."/>
            <person name="Nordberg H.P."/>
            <person name="Cantor M.N."/>
            <person name="Hua S.X."/>
        </authorList>
    </citation>
    <scope>NUCLEOTIDE SEQUENCE [LARGE SCALE GENOMIC DNA]</scope>
    <source>
        <strain evidence="6 7">Zn</strain>
    </source>
</reference>
<dbReference type="OrthoDB" id="194139at2759"/>
<feature type="transmembrane region" description="Helical" evidence="5">
    <location>
        <begin position="158"/>
        <end position="184"/>
    </location>
</feature>
<dbReference type="Proteomes" id="UP000054321">
    <property type="component" value="Unassembled WGS sequence"/>
</dbReference>
<feature type="transmembrane region" description="Helical" evidence="5">
    <location>
        <begin position="120"/>
        <end position="138"/>
    </location>
</feature>
<keyword evidence="4 5" id="KW-0472">Membrane</keyword>
<sequence>MFLSTSAAAGAMTIYLWLPLWIGMFALLISFVSIYTLPVSNYADNYAAVPDLDSENLPAPAEEDVLITHSTLENGQRRSYRIRAAANTEESFGAALSRKAVHQTRVMIRCLRNFSKYPKIFKLCLVVFLVTTLAKESIDILLQYVSKRYHVSIAKAAILFTIKAAVSVLLYTVFVPFALNFFVFRLGHENVTANLYCARLSIGFLFAGALAIALATTVFWAIAGKSNPDGFNLTVFGR</sequence>
<feature type="transmembrane region" description="Helical" evidence="5">
    <location>
        <begin position="14"/>
        <end position="37"/>
    </location>
</feature>
<feature type="transmembrane region" description="Helical" evidence="5">
    <location>
        <begin position="196"/>
        <end position="223"/>
    </location>
</feature>
<evidence type="ECO:0000256" key="3">
    <source>
        <dbReference type="ARBA" id="ARBA00022989"/>
    </source>
</evidence>
<dbReference type="PANTHER" id="PTHR23507">
    <property type="entry name" value="ZGC:174356"/>
    <property type="match status" value="1"/>
</dbReference>
<dbReference type="GO" id="GO:0016020">
    <property type="term" value="C:membrane"/>
    <property type="evidence" value="ECO:0007669"/>
    <property type="project" value="UniProtKB-SubCell"/>
</dbReference>
<evidence type="ECO:0000256" key="2">
    <source>
        <dbReference type="ARBA" id="ARBA00022692"/>
    </source>
</evidence>
<keyword evidence="3 5" id="KW-1133">Transmembrane helix</keyword>
<evidence type="ECO:0000313" key="6">
    <source>
        <dbReference type="EMBL" id="KIN05401.1"/>
    </source>
</evidence>
<organism evidence="6 7">
    <name type="scientific">Oidiodendron maius (strain Zn)</name>
    <dbReference type="NCBI Taxonomy" id="913774"/>
    <lineage>
        <taxon>Eukaryota</taxon>
        <taxon>Fungi</taxon>
        <taxon>Dikarya</taxon>
        <taxon>Ascomycota</taxon>
        <taxon>Pezizomycotina</taxon>
        <taxon>Leotiomycetes</taxon>
        <taxon>Leotiomycetes incertae sedis</taxon>
        <taxon>Myxotrichaceae</taxon>
        <taxon>Oidiodendron</taxon>
    </lineage>
</organism>
<keyword evidence="2 5" id="KW-0812">Transmembrane</keyword>
<dbReference type="PANTHER" id="PTHR23507:SF1">
    <property type="entry name" value="FI18259P1-RELATED"/>
    <property type="match status" value="1"/>
</dbReference>
<dbReference type="EMBL" id="KN832872">
    <property type="protein sequence ID" value="KIN05401.1"/>
    <property type="molecule type" value="Genomic_DNA"/>
</dbReference>
<name>A0A0C3HAX2_OIDMZ</name>
<accession>A0A0C3HAX2</accession>
<comment type="subcellular location">
    <subcellularLocation>
        <location evidence="1">Membrane</location>
        <topology evidence="1">Multi-pass membrane protein</topology>
    </subcellularLocation>
</comment>
<evidence type="ECO:0000313" key="7">
    <source>
        <dbReference type="Proteomes" id="UP000054321"/>
    </source>
</evidence>
<proteinExistence type="predicted"/>
<dbReference type="HOGENOM" id="CLU_1166143_0_0_1"/>
<reference evidence="7" key="2">
    <citation type="submission" date="2015-01" db="EMBL/GenBank/DDBJ databases">
        <title>Evolutionary Origins and Diversification of the Mycorrhizal Mutualists.</title>
        <authorList>
            <consortium name="DOE Joint Genome Institute"/>
            <consortium name="Mycorrhizal Genomics Consortium"/>
            <person name="Kohler A."/>
            <person name="Kuo A."/>
            <person name="Nagy L.G."/>
            <person name="Floudas D."/>
            <person name="Copeland A."/>
            <person name="Barry K.W."/>
            <person name="Cichocki N."/>
            <person name="Veneault-Fourrey C."/>
            <person name="LaButti K."/>
            <person name="Lindquist E.A."/>
            <person name="Lipzen A."/>
            <person name="Lundell T."/>
            <person name="Morin E."/>
            <person name="Murat C."/>
            <person name="Riley R."/>
            <person name="Ohm R."/>
            <person name="Sun H."/>
            <person name="Tunlid A."/>
            <person name="Henrissat B."/>
            <person name="Grigoriev I.V."/>
            <person name="Hibbett D.S."/>
            <person name="Martin F."/>
        </authorList>
    </citation>
    <scope>NUCLEOTIDE SEQUENCE [LARGE SCALE GENOMIC DNA]</scope>
    <source>
        <strain evidence="7">Zn</strain>
    </source>
</reference>
<evidence type="ECO:0000256" key="5">
    <source>
        <dbReference type="SAM" id="Phobius"/>
    </source>
</evidence>
<dbReference type="GO" id="GO:0022857">
    <property type="term" value="F:transmembrane transporter activity"/>
    <property type="evidence" value="ECO:0007669"/>
    <property type="project" value="TreeGrafter"/>
</dbReference>